<name>A0ABQ1GIW2_9BACL</name>
<dbReference type="PANTHER" id="PTHR11614">
    <property type="entry name" value="PHOSPHOLIPASE-RELATED"/>
    <property type="match status" value="1"/>
</dbReference>
<proteinExistence type="predicted"/>
<dbReference type="RefSeq" id="WP_188431973.1">
    <property type="nucleotide sequence ID" value="NZ_BMEX01000005.1"/>
</dbReference>
<sequence length="253" mass="28871">MKMKRRSPDPFFYPGGETGILLVHGFTGTPSEMRPLGQFLKEKGYTVHAPLLAGHGTSPEEMEKTTWQDWWQSVLIAYDRLVQEGNVRQALAVGLSMGGALVLNLARTRPLAGVVPLCAPVWLRDKRHHLAGAFRWVQRYHKRGGGKPPHIEEHLVPYDRTPIKCISSLNGLIRHVRRHLPEVETPALIIQSKLDETVDPKSAEYLYKHISSKEKQLQWYEKSSHIITLDKERERLFKEIDAFAGRVTAEDDR</sequence>
<evidence type="ECO:0000259" key="1">
    <source>
        <dbReference type="Pfam" id="PF12146"/>
    </source>
</evidence>
<gene>
    <name evidence="2" type="primary">est</name>
    <name evidence="2" type="ORF">GCM10007416_17320</name>
</gene>
<evidence type="ECO:0000313" key="2">
    <source>
        <dbReference type="EMBL" id="GGA44769.1"/>
    </source>
</evidence>
<dbReference type="EMBL" id="BMEX01000005">
    <property type="protein sequence ID" value="GGA44769.1"/>
    <property type="molecule type" value="Genomic_DNA"/>
</dbReference>
<feature type="domain" description="Serine aminopeptidase S33" evidence="1">
    <location>
        <begin position="20"/>
        <end position="232"/>
    </location>
</feature>
<protein>
    <submittedName>
        <fullName evidence="2">Carboxylesterase</fullName>
    </submittedName>
</protein>
<dbReference type="Gene3D" id="3.40.50.1820">
    <property type="entry name" value="alpha/beta hydrolase"/>
    <property type="match status" value="1"/>
</dbReference>
<dbReference type="InterPro" id="IPR029058">
    <property type="entry name" value="AB_hydrolase_fold"/>
</dbReference>
<dbReference type="Pfam" id="PF12146">
    <property type="entry name" value="Hydrolase_4"/>
    <property type="match status" value="1"/>
</dbReference>
<dbReference type="InterPro" id="IPR022742">
    <property type="entry name" value="Hydrolase_4"/>
</dbReference>
<dbReference type="SUPFAM" id="SSF53474">
    <property type="entry name" value="alpha/beta-Hydrolases"/>
    <property type="match status" value="1"/>
</dbReference>
<reference evidence="3" key="1">
    <citation type="journal article" date="2019" name="Int. J. Syst. Evol. Microbiol.">
        <title>The Global Catalogue of Microorganisms (GCM) 10K type strain sequencing project: providing services to taxonomists for standard genome sequencing and annotation.</title>
        <authorList>
            <consortium name="The Broad Institute Genomics Platform"/>
            <consortium name="The Broad Institute Genome Sequencing Center for Infectious Disease"/>
            <person name="Wu L."/>
            <person name="Ma J."/>
        </authorList>
    </citation>
    <scope>NUCLEOTIDE SEQUENCE [LARGE SCALE GENOMIC DNA]</scope>
    <source>
        <strain evidence="3">CGMCC 1.12404</strain>
    </source>
</reference>
<comment type="caution">
    <text evidence="2">The sequence shown here is derived from an EMBL/GenBank/DDBJ whole genome shotgun (WGS) entry which is preliminary data.</text>
</comment>
<dbReference type="PIRSF" id="PIRSF017388">
    <property type="entry name" value="Esterase_lipase"/>
    <property type="match status" value="1"/>
</dbReference>
<dbReference type="InterPro" id="IPR012354">
    <property type="entry name" value="Esterase_lipase"/>
</dbReference>
<dbReference type="InterPro" id="IPR051044">
    <property type="entry name" value="MAG_DAG_Lipase"/>
</dbReference>
<organism evidence="2 3">
    <name type="scientific">Kroppenstedtia guangzhouensis</name>
    <dbReference type="NCBI Taxonomy" id="1274356"/>
    <lineage>
        <taxon>Bacteria</taxon>
        <taxon>Bacillati</taxon>
        <taxon>Bacillota</taxon>
        <taxon>Bacilli</taxon>
        <taxon>Bacillales</taxon>
        <taxon>Thermoactinomycetaceae</taxon>
        <taxon>Kroppenstedtia</taxon>
    </lineage>
</organism>
<keyword evidence="3" id="KW-1185">Reference proteome</keyword>
<accession>A0ABQ1GIW2</accession>
<dbReference type="Proteomes" id="UP000617979">
    <property type="component" value="Unassembled WGS sequence"/>
</dbReference>
<evidence type="ECO:0000313" key="3">
    <source>
        <dbReference type="Proteomes" id="UP000617979"/>
    </source>
</evidence>